<accession>A0ABR8PJF9</accession>
<dbReference type="EMBL" id="JACSQY010000005">
    <property type="protein sequence ID" value="MBD7908299.1"/>
    <property type="molecule type" value="Genomic_DNA"/>
</dbReference>
<protein>
    <submittedName>
        <fullName evidence="1">Uncharacterized protein</fullName>
    </submittedName>
</protein>
<dbReference type="Proteomes" id="UP000659496">
    <property type="component" value="Unassembled WGS sequence"/>
</dbReference>
<name>A0ABR8PJF9_9BACL</name>
<dbReference type="RefSeq" id="WP_191689450.1">
    <property type="nucleotide sequence ID" value="NZ_JACSQY010000005.1"/>
</dbReference>
<organism evidence="1 2">
    <name type="scientific">Sporosarcina gallistercoris</name>
    <dbReference type="NCBI Taxonomy" id="2762245"/>
    <lineage>
        <taxon>Bacteria</taxon>
        <taxon>Bacillati</taxon>
        <taxon>Bacillota</taxon>
        <taxon>Bacilli</taxon>
        <taxon>Bacillales</taxon>
        <taxon>Caryophanaceae</taxon>
        <taxon>Sporosarcina</taxon>
    </lineage>
</organism>
<proteinExistence type="predicted"/>
<reference evidence="1 2" key="1">
    <citation type="submission" date="2020-08" db="EMBL/GenBank/DDBJ databases">
        <title>A Genomic Blueprint of the Chicken Gut Microbiome.</title>
        <authorList>
            <person name="Gilroy R."/>
            <person name="Ravi A."/>
            <person name="Getino M."/>
            <person name="Pursley I."/>
            <person name="Horton D.L."/>
            <person name="Alikhan N.-F."/>
            <person name="Baker D."/>
            <person name="Gharbi K."/>
            <person name="Hall N."/>
            <person name="Watson M."/>
            <person name="Adriaenssens E.M."/>
            <person name="Foster-Nyarko E."/>
            <person name="Jarju S."/>
            <person name="Secka A."/>
            <person name="Antonio M."/>
            <person name="Oren A."/>
            <person name="Chaudhuri R."/>
            <person name="La Ragione R.M."/>
            <person name="Hildebrand F."/>
            <person name="Pallen M.J."/>
        </authorList>
    </citation>
    <scope>NUCLEOTIDE SEQUENCE [LARGE SCALE GENOMIC DNA]</scope>
    <source>
        <strain evidence="1 2">Sa3CUA8</strain>
    </source>
</reference>
<gene>
    <name evidence="1" type="ORF">H9659_08150</name>
</gene>
<evidence type="ECO:0000313" key="2">
    <source>
        <dbReference type="Proteomes" id="UP000659496"/>
    </source>
</evidence>
<comment type="caution">
    <text evidence="1">The sequence shown here is derived from an EMBL/GenBank/DDBJ whole genome shotgun (WGS) entry which is preliminary data.</text>
</comment>
<sequence>MDKRIEAVLQELQGTLGIQQFVLHTHSLSQEVSAFGGFDILLHADWLPPAAAAPEEEDLLPDGTVSIRYSLRFQQLLLAVTQGQHSFADSIATSDEQFILWAEQQTGLHVGQEFVLTNRHENGIEGAVVHHNIPIHTNGFLEIEWDRQGRIIMCTLPLIVSNEFEDGPFTLTLESIEPLVRQQLTPIRLPIEDEACFADYYAIDEVFIAQDGSVLPYFTEEQSARFPQAVLQWTSASQQDFEKQAIQPFGPELTAEEAFNALKQPISGVTEEVQQRCIQSATSFLSSALPDEAGKWVVYRIMQQPGMIEVVCRKIGEIAGPLRRKILIMLNKDTYEVMNFLDSSEMAQLFEGFTQPRIETIAHEDAFEKMVSYITLDPKYVYHQPSGTYKLCGLLDSEEAVDAVTGDLKQLNDL</sequence>
<keyword evidence="2" id="KW-1185">Reference proteome</keyword>
<evidence type="ECO:0000313" key="1">
    <source>
        <dbReference type="EMBL" id="MBD7908299.1"/>
    </source>
</evidence>